<feature type="binding site" evidence="4">
    <location>
        <begin position="3"/>
        <end position="7"/>
    </location>
    <ligand>
        <name>ATP</name>
        <dbReference type="ChEBI" id="CHEBI:30616"/>
    </ligand>
</feature>
<evidence type="ECO:0000313" key="6">
    <source>
        <dbReference type="EMBL" id="CUO77519.1"/>
    </source>
</evidence>
<dbReference type="EMBL" id="CYZX01000015">
    <property type="protein sequence ID" value="CUO77519.1"/>
    <property type="molecule type" value="Genomic_DNA"/>
</dbReference>
<dbReference type="PANTHER" id="PTHR23407:SF1">
    <property type="entry name" value="5-FORMYLTETRAHYDROFOLATE CYCLO-LIGASE"/>
    <property type="match status" value="1"/>
</dbReference>
<evidence type="ECO:0000256" key="5">
    <source>
        <dbReference type="RuleBase" id="RU361279"/>
    </source>
</evidence>
<dbReference type="GO" id="GO:0005524">
    <property type="term" value="F:ATP binding"/>
    <property type="evidence" value="ECO:0007669"/>
    <property type="project" value="UniProtKB-KW"/>
</dbReference>
<feature type="binding site" evidence="4">
    <location>
        <begin position="132"/>
        <end position="140"/>
    </location>
    <ligand>
        <name>ATP</name>
        <dbReference type="ChEBI" id="CHEBI:30616"/>
    </ligand>
</feature>
<dbReference type="InterPro" id="IPR024185">
    <property type="entry name" value="FTHF_cligase-like_sf"/>
</dbReference>
<proteinExistence type="inferred from homology"/>
<dbReference type="InterPro" id="IPR037171">
    <property type="entry name" value="NagB/RpiA_transferase-like"/>
</dbReference>
<dbReference type="NCBIfam" id="TIGR02727">
    <property type="entry name" value="MTHFS_bact"/>
    <property type="match status" value="1"/>
</dbReference>
<dbReference type="Pfam" id="PF01812">
    <property type="entry name" value="5-FTHF_cyc-lig"/>
    <property type="match status" value="1"/>
</dbReference>
<keyword evidence="3 4" id="KW-0067">ATP-binding</keyword>
<dbReference type="EC" id="6.3.3.2" evidence="5"/>
<evidence type="ECO:0000256" key="3">
    <source>
        <dbReference type="ARBA" id="ARBA00022840"/>
    </source>
</evidence>
<comment type="similarity">
    <text evidence="1 5">Belongs to the 5-formyltetrahydrofolate cyclo-ligase family.</text>
</comment>
<dbReference type="SUPFAM" id="SSF100950">
    <property type="entry name" value="NagB/RpiA/CoA transferase-like"/>
    <property type="match status" value="1"/>
</dbReference>
<dbReference type="Proteomes" id="UP000095594">
    <property type="component" value="Unassembled WGS sequence"/>
</dbReference>
<keyword evidence="6" id="KW-0436">Ligase</keyword>
<dbReference type="Gene3D" id="3.40.50.10420">
    <property type="entry name" value="NagB/RpiA/CoA transferase-like"/>
    <property type="match status" value="1"/>
</dbReference>
<dbReference type="PIRSF" id="PIRSF006806">
    <property type="entry name" value="FTHF_cligase"/>
    <property type="match status" value="1"/>
</dbReference>
<dbReference type="GO" id="GO:0046872">
    <property type="term" value="F:metal ion binding"/>
    <property type="evidence" value="ECO:0007669"/>
    <property type="project" value="UniProtKB-KW"/>
</dbReference>
<dbReference type="PANTHER" id="PTHR23407">
    <property type="entry name" value="ATPASE INHIBITOR/5-FORMYLTETRAHYDROFOLATE CYCLO-LIGASE"/>
    <property type="match status" value="1"/>
</dbReference>
<gene>
    <name evidence="6" type="primary">yqgN</name>
    <name evidence="6" type="ORF">ERS852471_02277</name>
</gene>
<evidence type="ECO:0000313" key="7">
    <source>
        <dbReference type="Proteomes" id="UP000095594"/>
    </source>
</evidence>
<feature type="binding site" evidence="4">
    <location>
        <position position="54"/>
    </location>
    <ligand>
        <name>substrate</name>
    </ligand>
</feature>
<dbReference type="AlphaFoldDB" id="A0A174HXC1"/>
<comment type="catalytic activity">
    <reaction evidence="5">
        <text>(6S)-5-formyl-5,6,7,8-tetrahydrofolate + ATP = (6R)-5,10-methenyltetrahydrofolate + ADP + phosphate</text>
        <dbReference type="Rhea" id="RHEA:10488"/>
        <dbReference type="ChEBI" id="CHEBI:30616"/>
        <dbReference type="ChEBI" id="CHEBI:43474"/>
        <dbReference type="ChEBI" id="CHEBI:57455"/>
        <dbReference type="ChEBI" id="CHEBI:57457"/>
        <dbReference type="ChEBI" id="CHEBI:456216"/>
        <dbReference type="EC" id="6.3.3.2"/>
    </reaction>
</comment>
<dbReference type="GO" id="GO:0035999">
    <property type="term" value="P:tetrahydrofolate interconversion"/>
    <property type="evidence" value="ECO:0007669"/>
    <property type="project" value="TreeGrafter"/>
</dbReference>
<dbReference type="OrthoDB" id="9801938at2"/>
<keyword evidence="5" id="KW-0460">Magnesium</keyword>
<evidence type="ECO:0000256" key="2">
    <source>
        <dbReference type="ARBA" id="ARBA00022741"/>
    </source>
</evidence>
<dbReference type="RefSeq" id="WP_070205690.1">
    <property type="nucleotide sequence ID" value="NZ_CABIXQ010000015.1"/>
</dbReference>
<protein>
    <recommendedName>
        <fullName evidence="5">5-formyltetrahydrofolate cyclo-ligase</fullName>
        <ecNumber evidence="5">6.3.3.2</ecNumber>
    </recommendedName>
</protein>
<feature type="binding site" evidence="4">
    <location>
        <position position="49"/>
    </location>
    <ligand>
        <name>substrate</name>
    </ligand>
</feature>
<evidence type="ECO:0000256" key="4">
    <source>
        <dbReference type="PIRSR" id="PIRSR006806-1"/>
    </source>
</evidence>
<evidence type="ECO:0000256" key="1">
    <source>
        <dbReference type="ARBA" id="ARBA00010638"/>
    </source>
</evidence>
<dbReference type="GO" id="GO:0009396">
    <property type="term" value="P:folic acid-containing compound biosynthetic process"/>
    <property type="evidence" value="ECO:0007669"/>
    <property type="project" value="TreeGrafter"/>
</dbReference>
<keyword evidence="5" id="KW-0479">Metal-binding</keyword>
<accession>A0A174HXC1</accession>
<keyword evidence="2 4" id="KW-0547">Nucleotide-binding</keyword>
<dbReference type="InterPro" id="IPR002698">
    <property type="entry name" value="FTHF_cligase"/>
</dbReference>
<reference evidence="6 7" key="1">
    <citation type="submission" date="2015-09" db="EMBL/GenBank/DDBJ databases">
        <authorList>
            <consortium name="Pathogen Informatics"/>
        </authorList>
    </citation>
    <scope>NUCLEOTIDE SEQUENCE [LARGE SCALE GENOMIC DNA]</scope>
    <source>
        <strain evidence="6 7">2789STDY5834856</strain>
    </source>
</reference>
<dbReference type="GO" id="GO:0030272">
    <property type="term" value="F:5-formyltetrahydrofolate cyclo-ligase activity"/>
    <property type="evidence" value="ECO:0007669"/>
    <property type="project" value="UniProtKB-EC"/>
</dbReference>
<sequence>MYKNIIRKKVLDLRHNLKKEEKKRLDRIIYESVIENDLYINANKIFIYVSYNNEVDTIDIIKNSIDNNKSVYVPKINIEDKTMKSVEIHSLNELSVNKYGILEPNIVDKNNTEEKFDIIIMPGIAFDSDGNRIGYGGGYYDKYISNLNYDVVKVALAYNFQMVNYIKAEEHDIKVNYIFTDKEMIYIENTI</sequence>
<organism evidence="6 7">
    <name type="scientific">Clostridium disporicum</name>
    <dbReference type="NCBI Taxonomy" id="84024"/>
    <lineage>
        <taxon>Bacteria</taxon>
        <taxon>Bacillati</taxon>
        <taxon>Bacillota</taxon>
        <taxon>Clostridia</taxon>
        <taxon>Eubacteriales</taxon>
        <taxon>Clostridiaceae</taxon>
        <taxon>Clostridium</taxon>
    </lineage>
</organism>
<comment type="cofactor">
    <cofactor evidence="5">
        <name>Mg(2+)</name>
        <dbReference type="ChEBI" id="CHEBI:18420"/>
    </cofactor>
</comment>
<name>A0A174HXC1_9CLOT</name>